<dbReference type="EMBL" id="JBHUKR010000012">
    <property type="protein sequence ID" value="MFD2419597.1"/>
    <property type="molecule type" value="Genomic_DNA"/>
</dbReference>
<evidence type="ECO:0000313" key="4">
    <source>
        <dbReference type="Proteomes" id="UP001597417"/>
    </source>
</evidence>
<keyword evidence="3" id="KW-0378">Hydrolase</keyword>
<feature type="domain" description="Cupin type-2" evidence="1">
    <location>
        <begin position="40"/>
        <end position="108"/>
    </location>
</feature>
<dbReference type="PANTHER" id="PTHR36440">
    <property type="entry name" value="PUTATIVE (AFU_ORTHOLOGUE AFUA_8G07350)-RELATED"/>
    <property type="match status" value="1"/>
</dbReference>
<dbReference type="Pfam" id="PF12697">
    <property type="entry name" value="Abhydrolase_6"/>
    <property type="match status" value="1"/>
</dbReference>
<dbReference type="InterPro" id="IPR029058">
    <property type="entry name" value="AB_hydrolase_fold"/>
</dbReference>
<dbReference type="Gene3D" id="2.60.120.10">
    <property type="entry name" value="Jelly Rolls"/>
    <property type="match status" value="1"/>
</dbReference>
<dbReference type="InterPro" id="IPR011051">
    <property type="entry name" value="RmlC_Cupin_sf"/>
</dbReference>
<sequence>MARIVIVGPEDGEIALTGPIQLRILEDGSTTDHRLGLGEIVVAPHTAGPPQHRHAQHDEGFYVVKGTVRFTVGEESHDAEAGTLVMVPPGAPHTFANPGDEPAVVLNTFTPDLYVQYFRDLRDFAAAAGREPTPEEITEVMAHYHTEPATTYADAHPESTVDTKVTEHELPGGITVKVEERGAGRPVLLIHGGAGPASVTGLADVLGARGVRVLTPIIPGFDGTAGSDRLRTVADLAVAFRQLLEALDVTEVLVVGNSVGGWIAAQMGVDEQAARDAGEAARVGGLVLVNAVGVAIDGHPITDLSAKPPSELADYVFHNPDRFRMNPASLPPERLAAMKANGAALAGYAGDPYMHDPALRARLETVKLPVHVVWGESDGIVDVAYGRAYAASFAGEHDEGAKFTVIREAGHQPQLEKPGVVADLVLAARRQVRR</sequence>
<dbReference type="Gene3D" id="3.40.50.1820">
    <property type="entry name" value="alpha/beta hydrolase"/>
    <property type="match status" value="1"/>
</dbReference>
<evidence type="ECO:0000259" key="1">
    <source>
        <dbReference type="Pfam" id="PF07883"/>
    </source>
</evidence>
<dbReference type="InterPro" id="IPR053146">
    <property type="entry name" value="QDO-like"/>
</dbReference>
<dbReference type="PANTHER" id="PTHR36440:SF1">
    <property type="entry name" value="PUTATIVE (AFU_ORTHOLOGUE AFUA_8G07350)-RELATED"/>
    <property type="match status" value="1"/>
</dbReference>
<dbReference type="PRINTS" id="PR00111">
    <property type="entry name" value="ABHYDROLASE"/>
</dbReference>
<reference evidence="4" key="1">
    <citation type="journal article" date="2019" name="Int. J. Syst. Evol. Microbiol.">
        <title>The Global Catalogue of Microorganisms (GCM) 10K type strain sequencing project: providing services to taxonomists for standard genome sequencing and annotation.</title>
        <authorList>
            <consortium name="The Broad Institute Genomics Platform"/>
            <consortium name="The Broad Institute Genome Sequencing Center for Infectious Disease"/>
            <person name="Wu L."/>
            <person name="Ma J."/>
        </authorList>
    </citation>
    <scope>NUCLEOTIDE SEQUENCE [LARGE SCALE GENOMIC DNA]</scope>
    <source>
        <strain evidence="4">CGMCC 4.7645</strain>
    </source>
</reference>
<dbReference type="Proteomes" id="UP001597417">
    <property type="component" value="Unassembled WGS sequence"/>
</dbReference>
<organism evidence="3 4">
    <name type="scientific">Amycolatopsis pigmentata</name>
    <dbReference type="NCBI Taxonomy" id="450801"/>
    <lineage>
        <taxon>Bacteria</taxon>
        <taxon>Bacillati</taxon>
        <taxon>Actinomycetota</taxon>
        <taxon>Actinomycetes</taxon>
        <taxon>Pseudonocardiales</taxon>
        <taxon>Pseudonocardiaceae</taxon>
        <taxon>Amycolatopsis</taxon>
    </lineage>
</organism>
<dbReference type="SUPFAM" id="SSF51182">
    <property type="entry name" value="RmlC-like cupins"/>
    <property type="match status" value="1"/>
</dbReference>
<comment type="caution">
    <text evidence="3">The sequence shown here is derived from an EMBL/GenBank/DDBJ whole genome shotgun (WGS) entry which is preliminary data.</text>
</comment>
<proteinExistence type="predicted"/>
<dbReference type="Pfam" id="PF07883">
    <property type="entry name" value="Cupin_2"/>
    <property type="match status" value="1"/>
</dbReference>
<feature type="domain" description="AB hydrolase-1" evidence="2">
    <location>
        <begin position="187"/>
        <end position="423"/>
    </location>
</feature>
<evidence type="ECO:0000259" key="2">
    <source>
        <dbReference type="Pfam" id="PF12697"/>
    </source>
</evidence>
<dbReference type="SUPFAM" id="SSF53474">
    <property type="entry name" value="alpha/beta-Hydrolases"/>
    <property type="match status" value="1"/>
</dbReference>
<dbReference type="InterPro" id="IPR013096">
    <property type="entry name" value="Cupin_2"/>
</dbReference>
<dbReference type="GO" id="GO:0016787">
    <property type="term" value="F:hydrolase activity"/>
    <property type="evidence" value="ECO:0007669"/>
    <property type="project" value="UniProtKB-KW"/>
</dbReference>
<evidence type="ECO:0000313" key="3">
    <source>
        <dbReference type="EMBL" id="MFD2419597.1"/>
    </source>
</evidence>
<keyword evidence="4" id="KW-1185">Reference proteome</keyword>
<dbReference type="InterPro" id="IPR014710">
    <property type="entry name" value="RmlC-like_jellyroll"/>
</dbReference>
<name>A0ABW5G1I0_9PSEU</name>
<dbReference type="RefSeq" id="WP_378267624.1">
    <property type="nucleotide sequence ID" value="NZ_JBHUKR010000012.1"/>
</dbReference>
<dbReference type="InterPro" id="IPR000073">
    <property type="entry name" value="AB_hydrolase_1"/>
</dbReference>
<accession>A0ABW5G1I0</accession>
<gene>
    <name evidence="3" type="ORF">ACFSXZ_25030</name>
</gene>
<protein>
    <submittedName>
        <fullName evidence="3">Alpha/beta fold hydrolase</fullName>
    </submittedName>
</protein>